<dbReference type="GeneID" id="40310929"/>
<keyword evidence="3" id="KW-0813">Transport</keyword>
<comment type="subcellular location">
    <subcellularLocation>
        <location evidence="2">Membrane</location>
    </subcellularLocation>
</comment>
<dbReference type="InterPro" id="IPR036257">
    <property type="entry name" value="Cyt_c_oxidase_su2_TM_sf"/>
</dbReference>
<evidence type="ECO:0000313" key="11">
    <source>
        <dbReference type="EMBL" id="PFH35114.1"/>
    </source>
</evidence>
<evidence type="ECO:0000256" key="3">
    <source>
        <dbReference type="ARBA" id="ARBA00022448"/>
    </source>
</evidence>
<dbReference type="Gene3D" id="2.60.40.420">
    <property type="entry name" value="Cupredoxins - blue copper proteins"/>
    <property type="match status" value="1"/>
</dbReference>
<dbReference type="GO" id="GO:0016020">
    <property type="term" value="C:membrane"/>
    <property type="evidence" value="ECO:0007669"/>
    <property type="project" value="UniProtKB-SubCell"/>
</dbReference>
<evidence type="ECO:0000256" key="1">
    <source>
        <dbReference type="ARBA" id="ARBA00001935"/>
    </source>
</evidence>
<evidence type="ECO:0000259" key="10">
    <source>
        <dbReference type="PROSITE" id="PS50857"/>
    </source>
</evidence>
<dbReference type="Proteomes" id="UP000224006">
    <property type="component" value="Chromosome V"/>
</dbReference>
<evidence type="ECO:0000256" key="4">
    <source>
        <dbReference type="ARBA" id="ARBA00022692"/>
    </source>
</evidence>
<dbReference type="STRING" id="94643.A0A2A9MD28"/>
<dbReference type="PRINTS" id="PR01166">
    <property type="entry name" value="CYCOXIDASEII"/>
</dbReference>
<dbReference type="GO" id="GO:0005507">
    <property type="term" value="F:copper ion binding"/>
    <property type="evidence" value="ECO:0007669"/>
    <property type="project" value="InterPro"/>
</dbReference>
<dbReference type="Gene3D" id="1.10.287.90">
    <property type="match status" value="1"/>
</dbReference>
<organism evidence="11 12">
    <name type="scientific">Besnoitia besnoiti</name>
    <name type="common">Apicomplexan protozoan</name>
    <dbReference type="NCBI Taxonomy" id="94643"/>
    <lineage>
        <taxon>Eukaryota</taxon>
        <taxon>Sar</taxon>
        <taxon>Alveolata</taxon>
        <taxon>Apicomplexa</taxon>
        <taxon>Conoidasida</taxon>
        <taxon>Coccidia</taxon>
        <taxon>Eucoccidiorida</taxon>
        <taxon>Eimeriorina</taxon>
        <taxon>Sarcocystidae</taxon>
        <taxon>Besnoitia</taxon>
    </lineage>
</organism>
<feature type="compositionally biased region" description="Low complexity" evidence="8">
    <location>
        <begin position="44"/>
        <end position="58"/>
    </location>
</feature>
<evidence type="ECO:0000256" key="2">
    <source>
        <dbReference type="ARBA" id="ARBA00004370"/>
    </source>
</evidence>
<comment type="catalytic activity">
    <reaction evidence="7">
        <text>4 Fe(II)-[cytochrome c] + O2 + 8 H(+)(in) = 4 Fe(III)-[cytochrome c] + 2 H2O + 4 H(+)(out)</text>
        <dbReference type="Rhea" id="RHEA:11436"/>
        <dbReference type="Rhea" id="RHEA-COMP:10350"/>
        <dbReference type="Rhea" id="RHEA-COMP:14399"/>
        <dbReference type="ChEBI" id="CHEBI:15377"/>
        <dbReference type="ChEBI" id="CHEBI:15378"/>
        <dbReference type="ChEBI" id="CHEBI:15379"/>
        <dbReference type="ChEBI" id="CHEBI:29033"/>
        <dbReference type="ChEBI" id="CHEBI:29034"/>
        <dbReference type="EC" id="7.1.1.9"/>
    </reaction>
    <physiologicalReaction direction="left-to-right" evidence="7">
        <dbReference type="Rhea" id="RHEA:11437"/>
    </physiologicalReaction>
</comment>
<protein>
    <submittedName>
        <fullName evidence="11">Putative cytochrome C oxidase subunit IIa</fullName>
    </submittedName>
</protein>
<keyword evidence="4 9" id="KW-0812">Transmembrane</keyword>
<dbReference type="VEuPathDB" id="ToxoDB:BESB_060010"/>
<reference evidence="11 12" key="1">
    <citation type="submission" date="2017-09" db="EMBL/GenBank/DDBJ databases">
        <title>Genome sequencing of Besnoitia besnoiti strain Bb-Ger1.</title>
        <authorList>
            <person name="Schares G."/>
            <person name="Venepally P."/>
            <person name="Lorenzi H.A."/>
        </authorList>
    </citation>
    <scope>NUCLEOTIDE SEQUENCE [LARGE SCALE GENOMIC DNA]</scope>
    <source>
        <strain evidence="11 12">Bb-Ger1</strain>
    </source>
</reference>
<feature type="region of interest" description="Disordered" evidence="8">
    <location>
        <begin position="44"/>
        <end position="75"/>
    </location>
</feature>
<dbReference type="GO" id="GO:0004129">
    <property type="term" value="F:cytochrome-c oxidase activity"/>
    <property type="evidence" value="ECO:0007669"/>
    <property type="project" value="UniProtKB-EC"/>
</dbReference>
<dbReference type="KEGG" id="bbes:BESB_060010"/>
<dbReference type="OrthoDB" id="330118at2759"/>
<evidence type="ECO:0000256" key="7">
    <source>
        <dbReference type="ARBA" id="ARBA00049512"/>
    </source>
</evidence>
<keyword evidence="6 9" id="KW-0472">Membrane</keyword>
<evidence type="ECO:0000313" key="12">
    <source>
        <dbReference type="Proteomes" id="UP000224006"/>
    </source>
</evidence>
<comment type="caution">
    <text evidence="11">The sequence shown here is derived from an EMBL/GenBank/DDBJ whole genome shotgun (WGS) entry which is preliminary data.</text>
</comment>
<dbReference type="EMBL" id="NWUJ01000005">
    <property type="protein sequence ID" value="PFH35114.1"/>
    <property type="molecule type" value="Genomic_DNA"/>
</dbReference>
<sequence length="221" mass="25221">MLPILSALGRPCGPLLHHLAPRRFAAPRLSPSLAFSRHFSASAPSSSVAKASQKPAPATKDGHESHHDANNFYGIPVHHHGDPRHHLNPDGTMRPLTTAETFHWEHAEADTPPQQTVSINGQKMVKGVETRDFVELFLIYQKNIPFWPRMRMNVWGNYDLLMKAEFLFFWTPTFIIWSLAIPVFTLLYMADESVYAAMTVKVIGRQWYWIYEVESPVDDDE</sequence>
<dbReference type="PROSITE" id="PS50857">
    <property type="entry name" value="COX2_CUA"/>
    <property type="match status" value="1"/>
</dbReference>
<feature type="transmembrane region" description="Helical" evidence="9">
    <location>
        <begin position="167"/>
        <end position="190"/>
    </location>
</feature>
<keyword evidence="9" id="KW-1133">Transmembrane helix</keyword>
<comment type="cofactor">
    <cofactor evidence="1">
        <name>Cu cation</name>
        <dbReference type="ChEBI" id="CHEBI:23378"/>
    </cofactor>
</comment>
<feature type="compositionally biased region" description="Basic and acidic residues" evidence="8">
    <location>
        <begin position="60"/>
        <end position="69"/>
    </location>
</feature>
<keyword evidence="12" id="KW-1185">Reference proteome</keyword>
<name>A0A2A9MD28_BESBE</name>
<feature type="domain" description="Cytochrome oxidase subunit II copper A binding" evidence="10">
    <location>
        <begin position="195"/>
        <end position="221"/>
    </location>
</feature>
<dbReference type="RefSeq" id="XP_029219123.1">
    <property type="nucleotide sequence ID" value="XM_029364415.1"/>
</dbReference>
<proteinExistence type="predicted"/>
<accession>A0A2A9MD28</accession>
<dbReference type="InterPro" id="IPR008972">
    <property type="entry name" value="Cupredoxin"/>
</dbReference>
<evidence type="ECO:0000256" key="6">
    <source>
        <dbReference type="ARBA" id="ARBA00023136"/>
    </source>
</evidence>
<gene>
    <name evidence="11" type="ORF">BESB_060010</name>
</gene>
<evidence type="ECO:0000256" key="9">
    <source>
        <dbReference type="SAM" id="Phobius"/>
    </source>
</evidence>
<evidence type="ECO:0000256" key="5">
    <source>
        <dbReference type="ARBA" id="ARBA00022982"/>
    </source>
</evidence>
<keyword evidence="5" id="KW-0249">Electron transport</keyword>
<dbReference type="InterPro" id="IPR002429">
    <property type="entry name" value="CcO_II-like_C"/>
</dbReference>
<evidence type="ECO:0000256" key="8">
    <source>
        <dbReference type="SAM" id="MobiDB-lite"/>
    </source>
</evidence>
<dbReference type="AlphaFoldDB" id="A0A2A9MD28"/>